<evidence type="ECO:0000313" key="2">
    <source>
        <dbReference type="EMBL" id="EEH39845.2"/>
    </source>
</evidence>
<dbReference type="KEGG" id="pbl:PAAG_02034"/>
<dbReference type="Proteomes" id="UP000002059">
    <property type="component" value="Partially assembled WGS sequence"/>
</dbReference>
<sequence>MLHDKLGKGGPWRKGQIRCGSMLSPGRVARNGAEPNTTRNGGCESSWIDQGQFWHGEKVRENCITGGKGEEVFFKSQCSWSIPLASYQGVRLGVGKLEALGGEVEGFSEVFRGRGVWKEANVEYIAGRRVLRGCVACTLFPYIIGLPVQNNTLNNKTSRNRSNQHHTKTGRFEAHN</sequence>
<evidence type="ECO:0000313" key="3">
    <source>
        <dbReference type="Proteomes" id="UP000002059"/>
    </source>
</evidence>
<gene>
    <name evidence="2" type="ORF">PAAG_02034</name>
</gene>
<feature type="compositionally biased region" description="Basic residues" evidence="1">
    <location>
        <begin position="158"/>
        <end position="169"/>
    </location>
</feature>
<dbReference type="VEuPathDB" id="FungiDB:PAAG_02034"/>
<accession>C1GU39</accession>
<protein>
    <submittedName>
        <fullName evidence="2">Uncharacterized protein</fullName>
    </submittedName>
</protein>
<reference evidence="2 3" key="1">
    <citation type="journal article" date="2011" name="PLoS Genet.">
        <title>Comparative genomic analysis of human fungal pathogens causing paracoccidioidomycosis.</title>
        <authorList>
            <person name="Desjardins C.A."/>
            <person name="Champion M.D."/>
            <person name="Holder J.W."/>
            <person name="Muszewska A."/>
            <person name="Goldberg J."/>
            <person name="Bailao A.M."/>
            <person name="Brigido M.M."/>
            <person name="Ferreira M.E."/>
            <person name="Garcia A.M."/>
            <person name="Grynberg M."/>
            <person name="Gujja S."/>
            <person name="Heiman D.I."/>
            <person name="Henn M.R."/>
            <person name="Kodira C.D."/>
            <person name="Leon-Narvaez H."/>
            <person name="Longo L.V."/>
            <person name="Ma L.J."/>
            <person name="Malavazi I."/>
            <person name="Matsuo A.L."/>
            <person name="Morais F.V."/>
            <person name="Pereira M."/>
            <person name="Rodriguez-Brito S."/>
            <person name="Sakthikumar S."/>
            <person name="Salem-Izacc S.M."/>
            <person name="Sykes S.M."/>
            <person name="Teixeira M.M."/>
            <person name="Vallejo M.C."/>
            <person name="Walter M.E."/>
            <person name="Yandava C."/>
            <person name="Young S."/>
            <person name="Zeng Q."/>
            <person name="Zucker J."/>
            <person name="Felipe M.S."/>
            <person name="Goldman G.H."/>
            <person name="Haas B.J."/>
            <person name="McEwen J.G."/>
            <person name="Nino-Vega G."/>
            <person name="Puccia R."/>
            <person name="San-Blas G."/>
            <person name="Soares C.M."/>
            <person name="Birren B.W."/>
            <person name="Cuomo C.A."/>
        </authorList>
    </citation>
    <scope>NUCLEOTIDE SEQUENCE [LARGE SCALE GENOMIC DNA]</scope>
    <source>
        <strain evidence="3">ATCC MYA-826 / Pb01</strain>
    </source>
</reference>
<dbReference type="AlphaFoldDB" id="C1GU39"/>
<dbReference type="EMBL" id="KN293995">
    <property type="protein sequence ID" value="EEH39845.2"/>
    <property type="molecule type" value="Genomic_DNA"/>
</dbReference>
<keyword evidence="3" id="KW-1185">Reference proteome</keyword>
<proteinExistence type="predicted"/>
<evidence type="ECO:0000256" key="1">
    <source>
        <dbReference type="SAM" id="MobiDB-lite"/>
    </source>
</evidence>
<name>C1GU39_PARBA</name>
<dbReference type="HOGENOM" id="CLU_1525650_0_0_1"/>
<organism evidence="2 3">
    <name type="scientific">Paracoccidioides lutzii (strain ATCC MYA-826 / Pb01)</name>
    <name type="common">Paracoccidioides brasiliensis</name>
    <dbReference type="NCBI Taxonomy" id="502779"/>
    <lineage>
        <taxon>Eukaryota</taxon>
        <taxon>Fungi</taxon>
        <taxon>Dikarya</taxon>
        <taxon>Ascomycota</taxon>
        <taxon>Pezizomycotina</taxon>
        <taxon>Eurotiomycetes</taxon>
        <taxon>Eurotiomycetidae</taxon>
        <taxon>Onygenales</taxon>
        <taxon>Ajellomycetaceae</taxon>
        <taxon>Paracoccidioides</taxon>
    </lineage>
</organism>
<dbReference type="RefSeq" id="XP_002796146.2">
    <property type="nucleotide sequence ID" value="XM_002796100.2"/>
</dbReference>
<dbReference type="GeneID" id="9099290"/>
<feature type="region of interest" description="Disordered" evidence="1">
    <location>
        <begin position="153"/>
        <end position="176"/>
    </location>
</feature>